<dbReference type="Pfam" id="PF02301">
    <property type="entry name" value="HORMA"/>
    <property type="match status" value="1"/>
</dbReference>
<dbReference type="Proteomes" id="UP000274131">
    <property type="component" value="Unassembled WGS sequence"/>
</dbReference>
<evidence type="ECO:0000256" key="4">
    <source>
        <dbReference type="ARBA" id="ARBA00022776"/>
    </source>
</evidence>
<evidence type="ECO:0000313" key="11">
    <source>
        <dbReference type="Proteomes" id="UP000274131"/>
    </source>
</evidence>
<dbReference type="AlphaFoldDB" id="A0A0N4V1M3"/>
<dbReference type="GO" id="GO:0000776">
    <property type="term" value="C:kinetochore"/>
    <property type="evidence" value="ECO:0007669"/>
    <property type="project" value="TreeGrafter"/>
</dbReference>
<reference evidence="12" key="1">
    <citation type="submission" date="2017-02" db="UniProtKB">
        <authorList>
            <consortium name="WormBaseParasite"/>
        </authorList>
    </citation>
    <scope>IDENTIFICATION</scope>
</reference>
<dbReference type="GO" id="GO:1990728">
    <property type="term" value="C:mitotic spindle assembly checkpoint MAD1-MAD2 complex"/>
    <property type="evidence" value="ECO:0007669"/>
    <property type="project" value="UniProtKB-ARBA"/>
</dbReference>
<dbReference type="GO" id="GO:0005654">
    <property type="term" value="C:nucleoplasm"/>
    <property type="evidence" value="ECO:0007669"/>
    <property type="project" value="TreeGrafter"/>
</dbReference>
<dbReference type="PANTHER" id="PTHR11842:SF11">
    <property type="entry name" value="MITOTIC SPINDLE ASSEMBLY CHECKPOINT PROTEIN MAD2A"/>
    <property type="match status" value="1"/>
</dbReference>
<dbReference type="InterPro" id="IPR036570">
    <property type="entry name" value="HORMA_dom_sf"/>
</dbReference>
<evidence type="ECO:0000256" key="1">
    <source>
        <dbReference type="ARBA" id="ARBA00004123"/>
    </source>
</evidence>
<dbReference type="WBParaSite" id="EVEC_0000385701-mRNA-1">
    <property type="protein sequence ID" value="EVEC_0000385701-mRNA-1"/>
    <property type="gene ID" value="EVEC_0000385701"/>
</dbReference>
<sequence length="206" mass="23749">MATDTLTRSAITLKGSAQMVQEFFHFGLNSILYQRGIYPADTFKREKKYGLTLLVTSDPKLKEFLEPLLHQVGVCLQKKQLKRLVLVISEIQKKEVLERWQFDIETDEQVEESGDNSTRQKDEKKIRQEMGDVIRQITASVAFLPLLEQRCSFDVLIYTTKDVDVPSSEWSESGECRIENGEEVQLRSFSTAIHSVRTKVTYKPEL</sequence>
<keyword evidence="5" id="KW-0539">Nucleus</keyword>
<evidence type="ECO:0000313" key="12">
    <source>
        <dbReference type="WBParaSite" id="EVEC_0000385701-mRNA-1"/>
    </source>
</evidence>
<dbReference type="PANTHER" id="PTHR11842">
    <property type="entry name" value="MITOTIC SPINDLE ASSEMBLY CHECKPOINT PROTEIN MAD2"/>
    <property type="match status" value="1"/>
</dbReference>
<dbReference type="STRING" id="51028.A0A0N4V1M3"/>
<evidence type="ECO:0000256" key="7">
    <source>
        <dbReference type="ARBA" id="ARBA00068928"/>
    </source>
</evidence>
<evidence type="ECO:0000256" key="2">
    <source>
        <dbReference type="ARBA" id="ARBA00010348"/>
    </source>
</evidence>
<dbReference type="Gene3D" id="3.30.900.10">
    <property type="entry name" value="HORMA domain"/>
    <property type="match status" value="1"/>
</dbReference>
<gene>
    <name evidence="10" type="ORF">EVEC_LOCUS3565</name>
</gene>
<evidence type="ECO:0000256" key="6">
    <source>
        <dbReference type="ARBA" id="ARBA00023306"/>
    </source>
</evidence>
<proteinExistence type="inferred from homology"/>
<dbReference type="EMBL" id="UXUI01007625">
    <property type="protein sequence ID" value="VDD88422.1"/>
    <property type="molecule type" value="Genomic_DNA"/>
</dbReference>
<dbReference type="OrthoDB" id="1806at2759"/>
<keyword evidence="11" id="KW-1185">Reference proteome</keyword>
<organism evidence="12">
    <name type="scientific">Enterobius vermicularis</name>
    <name type="common">Human pinworm</name>
    <dbReference type="NCBI Taxonomy" id="51028"/>
    <lineage>
        <taxon>Eukaryota</taxon>
        <taxon>Metazoa</taxon>
        <taxon>Ecdysozoa</taxon>
        <taxon>Nematoda</taxon>
        <taxon>Chromadorea</taxon>
        <taxon>Rhabditida</taxon>
        <taxon>Spirurina</taxon>
        <taxon>Oxyuridomorpha</taxon>
        <taxon>Oxyuroidea</taxon>
        <taxon>Oxyuridae</taxon>
        <taxon>Enterobius</taxon>
    </lineage>
</organism>
<feature type="domain" description="HORMA" evidence="9">
    <location>
        <begin position="14"/>
        <end position="200"/>
    </location>
</feature>
<evidence type="ECO:0000256" key="8">
    <source>
        <dbReference type="ARBA" id="ARBA00076594"/>
    </source>
</evidence>
<dbReference type="FunFam" id="3.30.900.10:FF:000002">
    <property type="entry name" value="Mitotic spindle assembly checkpoint protein MAD2A"/>
    <property type="match status" value="1"/>
</dbReference>
<accession>A0A0N4V1M3</accession>
<keyword evidence="3" id="KW-0132">Cell division</keyword>
<evidence type="ECO:0000313" key="10">
    <source>
        <dbReference type="EMBL" id="VDD88422.1"/>
    </source>
</evidence>
<keyword evidence="4" id="KW-0498">Mitosis</keyword>
<evidence type="ECO:0000256" key="3">
    <source>
        <dbReference type="ARBA" id="ARBA00022618"/>
    </source>
</evidence>
<keyword evidence="6" id="KW-0131">Cell cycle</keyword>
<evidence type="ECO:0000259" key="9">
    <source>
        <dbReference type="PROSITE" id="PS50815"/>
    </source>
</evidence>
<protein>
    <recommendedName>
        <fullName evidence="7">Mitotic spindle assembly checkpoint protein MAD2A</fullName>
    </recommendedName>
    <alternativeName>
        <fullName evidence="8">Mitotic arrest deficient 2-like protein 1</fullName>
    </alternativeName>
</protein>
<dbReference type="InterPro" id="IPR045091">
    <property type="entry name" value="Mad2-like"/>
</dbReference>
<comment type="subcellular location">
    <subcellularLocation>
        <location evidence="1">Nucleus</location>
    </subcellularLocation>
</comment>
<dbReference type="SUPFAM" id="SSF56019">
    <property type="entry name" value="The spindle assembly checkpoint protein mad2"/>
    <property type="match status" value="1"/>
</dbReference>
<dbReference type="InterPro" id="IPR003511">
    <property type="entry name" value="HORMA_dom"/>
</dbReference>
<name>A0A0N4V1M3_ENTVE</name>
<dbReference type="GO" id="GO:0051301">
    <property type="term" value="P:cell division"/>
    <property type="evidence" value="ECO:0007669"/>
    <property type="project" value="UniProtKB-KW"/>
</dbReference>
<evidence type="ECO:0000256" key="5">
    <source>
        <dbReference type="ARBA" id="ARBA00023242"/>
    </source>
</evidence>
<dbReference type="PROSITE" id="PS50815">
    <property type="entry name" value="HORMA"/>
    <property type="match status" value="1"/>
</dbReference>
<comment type="similarity">
    <text evidence="2">Belongs to the MAD2 family.</text>
</comment>
<dbReference type="GO" id="GO:0007094">
    <property type="term" value="P:mitotic spindle assembly checkpoint signaling"/>
    <property type="evidence" value="ECO:0007669"/>
    <property type="project" value="TreeGrafter"/>
</dbReference>
<reference evidence="10 11" key="2">
    <citation type="submission" date="2018-10" db="EMBL/GenBank/DDBJ databases">
        <authorList>
            <consortium name="Pathogen Informatics"/>
        </authorList>
    </citation>
    <scope>NUCLEOTIDE SEQUENCE [LARGE SCALE GENOMIC DNA]</scope>
</reference>